<evidence type="ECO:0000256" key="5">
    <source>
        <dbReference type="ARBA" id="ARBA00022777"/>
    </source>
</evidence>
<feature type="domain" description="Histidine kinase" evidence="9">
    <location>
        <begin position="312"/>
        <end position="527"/>
    </location>
</feature>
<dbReference type="GO" id="GO:0000155">
    <property type="term" value="F:phosphorelay sensor kinase activity"/>
    <property type="evidence" value="ECO:0007669"/>
    <property type="project" value="InterPro"/>
</dbReference>
<dbReference type="InterPro" id="IPR025711">
    <property type="entry name" value="PepSY"/>
</dbReference>
<evidence type="ECO:0000256" key="7">
    <source>
        <dbReference type="ARBA" id="ARBA00023136"/>
    </source>
</evidence>
<dbReference type="KEGG" id="cag:Cagg_0547"/>
<dbReference type="InterPro" id="IPR050736">
    <property type="entry name" value="Sensor_HK_Regulatory"/>
</dbReference>
<keyword evidence="8" id="KW-0812">Transmembrane</keyword>
<dbReference type="SMART" id="SM00387">
    <property type="entry name" value="HATPase_c"/>
    <property type="match status" value="1"/>
</dbReference>
<sequence>MLKLLMKSVTQSTSSAKPGIDWRRNVLKPLRWQFTFLYTLAAIVIIVLIGGGAYTIVNRYFEQITDLALQHKMVHEFHSLNAPLPPELATADVDWSVLRTEGMSNRGRLLTPQEARRIALAARNGEIKSVKLKEKDNEYEIKFRDDSEIIVDAYSGRILEIEIKGEHLNPPTTTLLPAAYDAELASIFVLPLDEQGRILFNPNPAALPMPAHQEALAAALRNGSDLRTITTINGERVRLLTYRLTRSDGPAALQLGRVLNDQEQVLYQLLTGLVGFGIVGAVMIGIASWWLAGRALRPAEEAWTRQLRFISSASHELRAPLTLIRASAEVALRNAKDEDQRELLTDVLSESDHMRRLVDDLLTLSRLDSGSLTLQRQPITLNDFLADLHRHVSRLGEERGITITLAQARGTVIADPDRLRQILLILIDNALRYTPTGGTITLNAELAGKQVRISVRDTGCGITPEHLPHLFERFYRADQARNRSSNTNNAGLGLSIAKGLVEAHGGTIGIESEVNKGTLVWFTIPTA</sequence>
<dbReference type="Gene3D" id="3.30.565.10">
    <property type="entry name" value="Histidine kinase-like ATPase, C-terminal domain"/>
    <property type="match status" value="1"/>
</dbReference>
<dbReference type="AlphaFoldDB" id="B8G480"/>
<keyword evidence="5 10" id="KW-0418">Kinase</keyword>
<keyword evidence="11" id="KW-1185">Reference proteome</keyword>
<dbReference type="InterPro" id="IPR003594">
    <property type="entry name" value="HATPase_dom"/>
</dbReference>
<dbReference type="InterPro" id="IPR005467">
    <property type="entry name" value="His_kinase_dom"/>
</dbReference>
<dbReference type="CDD" id="cd00075">
    <property type="entry name" value="HATPase"/>
    <property type="match status" value="1"/>
</dbReference>
<organism evidence="10 11">
    <name type="scientific">Chloroflexus aggregans (strain MD-66 / DSM 9485)</name>
    <dbReference type="NCBI Taxonomy" id="326427"/>
    <lineage>
        <taxon>Bacteria</taxon>
        <taxon>Bacillati</taxon>
        <taxon>Chloroflexota</taxon>
        <taxon>Chloroflexia</taxon>
        <taxon>Chloroflexales</taxon>
        <taxon>Chloroflexineae</taxon>
        <taxon>Chloroflexaceae</taxon>
        <taxon>Chloroflexus</taxon>
    </lineage>
</organism>
<dbReference type="Proteomes" id="UP000002508">
    <property type="component" value="Chromosome"/>
</dbReference>
<dbReference type="FunFam" id="3.30.565.10:FF:000006">
    <property type="entry name" value="Sensor histidine kinase WalK"/>
    <property type="match status" value="1"/>
</dbReference>
<evidence type="ECO:0000313" key="11">
    <source>
        <dbReference type="Proteomes" id="UP000002508"/>
    </source>
</evidence>
<name>B8G480_CHLAD</name>
<dbReference type="PANTHER" id="PTHR43711:SF1">
    <property type="entry name" value="HISTIDINE KINASE 1"/>
    <property type="match status" value="1"/>
</dbReference>
<evidence type="ECO:0000256" key="6">
    <source>
        <dbReference type="ARBA" id="ARBA00023012"/>
    </source>
</evidence>
<dbReference type="FunFam" id="1.10.287.130:FF:000001">
    <property type="entry name" value="Two-component sensor histidine kinase"/>
    <property type="match status" value="1"/>
</dbReference>
<dbReference type="HOGENOM" id="CLU_000445_89_6_0"/>
<dbReference type="SMART" id="SM00388">
    <property type="entry name" value="HisKA"/>
    <property type="match status" value="1"/>
</dbReference>
<keyword evidence="4 10" id="KW-0808">Transferase</keyword>
<evidence type="ECO:0000256" key="2">
    <source>
        <dbReference type="ARBA" id="ARBA00012438"/>
    </source>
</evidence>
<dbReference type="EMBL" id="CP001337">
    <property type="protein sequence ID" value="ACL23486.1"/>
    <property type="molecule type" value="Genomic_DNA"/>
</dbReference>
<evidence type="ECO:0000256" key="3">
    <source>
        <dbReference type="ARBA" id="ARBA00022553"/>
    </source>
</evidence>
<evidence type="ECO:0000256" key="4">
    <source>
        <dbReference type="ARBA" id="ARBA00022679"/>
    </source>
</evidence>
<evidence type="ECO:0000313" key="10">
    <source>
        <dbReference type="EMBL" id="ACL23486.1"/>
    </source>
</evidence>
<reference evidence="10" key="1">
    <citation type="submission" date="2008-12" db="EMBL/GenBank/DDBJ databases">
        <title>Complete sequence of Chloroflexus aggregans DSM 9485.</title>
        <authorList>
            <consortium name="US DOE Joint Genome Institute"/>
            <person name="Lucas S."/>
            <person name="Copeland A."/>
            <person name="Lapidus A."/>
            <person name="Glavina del Rio T."/>
            <person name="Dalin E."/>
            <person name="Tice H."/>
            <person name="Pitluck S."/>
            <person name="Foster B."/>
            <person name="Larimer F."/>
            <person name="Land M."/>
            <person name="Hauser L."/>
            <person name="Kyrpides N."/>
            <person name="Mikhailova N."/>
            <person name="Bryant D."/>
            <person name="Richardson P."/>
        </authorList>
    </citation>
    <scope>NUCLEOTIDE SEQUENCE</scope>
    <source>
        <strain evidence="10">DSM 9485</strain>
    </source>
</reference>
<evidence type="ECO:0000259" key="9">
    <source>
        <dbReference type="PROSITE" id="PS50109"/>
    </source>
</evidence>
<dbReference type="SUPFAM" id="SSF55874">
    <property type="entry name" value="ATPase domain of HSP90 chaperone/DNA topoisomerase II/histidine kinase"/>
    <property type="match status" value="1"/>
</dbReference>
<gene>
    <name evidence="10" type="ordered locus">Cagg_0547</name>
</gene>
<dbReference type="PRINTS" id="PR00344">
    <property type="entry name" value="BCTRLSENSOR"/>
</dbReference>
<dbReference type="PANTHER" id="PTHR43711">
    <property type="entry name" value="TWO-COMPONENT HISTIDINE KINASE"/>
    <property type="match status" value="1"/>
</dbReference>
<dbReference type="CDD" id="cd00082">
    <property type="entry name" value="HisKA"/>
    <property type="match status" value="1"/>
</dbReference>
<dbReference type="InterPro" id="IPR003661">
    <property type="entry name" value="HisK_dim/P_dom"/>
</dbReference>
<dbReference type="SUPFAM" id="SSF47384">
    <property type="entry name" value="Homodimeric domain of signal transducing histidine kinase"/>
    <property type="match status" value="1"/>
</dbReference>
<feature type="transmembrane region" description="Helical" evidence="8">
    <location>
        <begin position="265"/>
        <end position="291"/>
    </location>
</feature>
<dbReference type="Gene3D" id="3.10.450.40">
    <property type="match status" value="1"/>
</dbReference>
<feature type="transmembrane region" description="Helical" evidence="8">
    <location>
        <begin position="36"/>
        <end position="57"/>
    </location>
</feature>
<comment type="catalytic activity">
    <reaction evidence="1">
        <text>ATP + protein L-histidine = ADP + protein N-phospho-L-histidine.</text>
        <dbReference type="EC" id="2.7.13.3"/>
    </reaction>
</comment>
<protein>
    <recommendedName>
        <fullName evidence="2">histidine kinase</fullName>
        <ecNumber evidence="2">2.7.13.3</ecNumber>
    </recommendedName>
</protein>
<dbReference type="PROSITE" id="PS50109">
    <property type="entry name" value="HIS_KIN"/>
    <property type="match status" value="1"/>
</dbReference>
<dbReference type="EC" id="2.7.13.3" evidence="2"/>
<keyword evidence="8" id="KW-1133">Transmembrane helix</keyword>
<dbReference type="InterPro" id="IPR036890">
    <property type="entry name" value="HATPase_C_sf"/>
</dbReference>
<accession>B8G480</accession>
<dbReference type="Pfam" id="PF00512">
    <property type="entry name" value="HisKA"/>
    <property type="match status" value="1"/>
</dbReference>
<dbReference type="eggNOG" id="COG3212">
    <property type="taxonomic scope" value="Bacteria"/>
</dbReference>
<dbReference type="eggNOG" id="COG2205">
    <property type="taxonomic scope" value="Bacteria"/>
</dbReference>
<evidence type="ECO:0000256" key="1">
    <source>
        <dbReference type="ARBA" id="ARBA00000085"/>
    </source>
</evidence>
<dbReference type="Gene3D" id="1.10.287.130">
    <property type="match status" value="1"/>
</dbReference>
<dbReference type="RefSeq" id="WP_012615852.1">
    <property type="nucleotide sequence ID" value="NC_011831.1"/>
</dbReference>
<dbReference type="InterPro" id="IPR036097">
    <property type="entry name" value="HisK_dim/P_sf"/>
</dbReference>
<dbReference type="Pfam" id="PF02518">
    <property type="entry name" value="HATPase_c"/>
    <property type="match status" value="1"/>
</dbReference>
<keyword evidence="7 8" id="KW-0472">Membrane</keyword>
<proteinExistence type="predicted"/>
<keyword evidence="3" id="KW-0597">Phosphoprotein</keyword>
<evidence type="ECO:0000256" key="8">
    <source>
        <dbReference type="SAM" id="Phobius"/>
    </source>
</evidence>
<dbReference type="Pfam" id="PF03413">
    <property type="entry name" value="PepSY"/>
    <property type="match status" value="1"/>
</dbReference>
<dbReference type="STRING" id="326427.Cagg_0547"/>
<keyword evidence="6" id="KW-0902">Two-component regulatory system</keyword>
<dbReference type="InterPro" id="IPR004358">
    <property type="entry name" value="Sig_transdc_His_kin-like_C"/>
</dbReference>